<sequence length="45" mass="4682">MADTGENSTDIQAHAETYGGFTKLMLWGTIASAAVGAFVVFMIAS</sequence>
<keyword evidence="4" id="KW-1185">Reference proteome</keyword>
<dbReference type="InterPro" id="IPR012422">
    <property type="entry name" value="Cyt_c_oxidase_su4_bac-aa3"/>
</dbReference>
<dbReference type="Proteomes" id="UP000229081">
    <property type="component" value="Chromosome"/>
</dbReference>
<dbReference type="Pfam" id="PF07835">
    <property type="entry name" value="COX4_pro_2"/>
    <property type="match status" value="1"/>
</dbReference>
<protein>
    <submittedName>
        <fullName evidence="3">Aa3-type cytochrome c oxidase subunit IV</fullName>
    </submittedName>
</protein>
<proteinExistence type="predicted"/>
<dbReference type="EMBL" id="CP024923">
    <property type="protein sequence ID" value="ATY33384.1"/>
    <property type="molecule type" value="Genomic_DNA"/>
</dbReference>
<dbReference type="RefSeq" id="WP_100283188.1">
    <property type="nucleotide sequence ID" value="NZ_CP024923.1"/>
</dbReference>
<evidence type="ECO:0000259" key="2">
    <source>
        <dbReference type="Pfam" id="PF07835"/>
    </source>
</evidence>
<dbReference type="AlphaFoldDB" id="A0A2K8MK50"/>
<keyword evidence="1" id="KW-1133">Transmembrane helix</keyword>
<evidence type="ECO:0000313" key="3">
    <source>
        <dbReference type="EMBL" id="ATY33384.1"/>
    </source>
</evidence>
<gene>
    <name evidence="3" type="ORF">CVN68_16600</name>
</gene>
<evidence type="ECO:0000256" key="1">
    <source>
        <dbReference type="SAM" id="Phobius"/>
    </source>
</evidence>
<organism evidence="3 4">
    <name type="scientific">Sphingomonas psychrotolerans</name>
    <dbReference type="NCBI Taxonomy" id="1327635"/>
    <lineage>
        <taxon>Bacteria</taxon>
        <taxon>Pseudomonadati</taxon>
        <taxon>Pseudomonadota</taxon>
        <taxon>Alphaproteobacteria</taxon>
        <taxon>Sphingomonadales</taxon>
        <taxon>Sphingomonadaceae</taxon>
        <taxon>Sphingomonas</taxon>
    </lineage>
</organism>
<keyword evidence="1" id="KW-0812">Transmembrane</keyword>
<reference evidence="3 4" key="1">
    <citation type="submission" date="2017-11" db="EMBL/GenBank/DDBJ databases">
        <title>Complete genome sequence of Sphingomonas sp. Strain Cra20, a psychrotolerant potential plant growth promoting rhizobacteria.</title>
        <authorList>
            <person name="Luo Y."/>
        </authorList>
    </citation>
    <scope>NUCLEOTIDE SEQUENCE [LARGE SCALE GENOMIC DNA]</scope>
    <source>
        <strain evidence="3 4">Cra20</strain>
    </source>
</reference>
<keyword evidence="1" id="KW-0472">Membrane</keyword>
<feature type="domain" description="Cytochrome c oxidase subunit IV bacterial aa3 type" evidence="2">
    <location>
        <begin position="8"/>
        <end position="42"/>
    </location>
</feature>
<feature type="transmembrane region" description="Helical" evidence="1">
    <location>
        <begin position="24"/>
        <end position="44"/>
    </location>
</feature>
<dbReference type="SUPFAM" id="SSF81469">
    <property type="entry name" value="Bacterial aa3 type cytochrome c oxidase subunit IV"/>
    <property type="match status" value="1"/>
</dbReference>
<dbReference type="KEGG" id="sphc:CVN68_16600"/>
<accession>A0A2K8MK50</accession>
<dbReference type="OrthoDB" id="7577954at2"/>
<dbReference type="Gene3D" id="1.20.5.160">
    <property type="entry name" value="Bacterial aa3 type cytochrome c oxidase subunit IV"/>
    <property type="match status" value="1"/>
</dbReference>
<dbReference type="InterPro" id="IPR036596">
    <property type="entry name" value="Cyt-C_aa3_sf"/>
</dbReference>
<evidence type="ECO:0000313" key="4">
    <source>
        <dbReference type="Proteomes" id="UP000229081"/>
    </source>
</evidence>
<name>A0A2K8MK50_9SPHN</name>